<evidence type="ECO:0000313" key="1">
    <source>
        <dbReference type="EMBL" id="GAI15596.1"/>
    </source>
</evidence>
<sequence>MKVESSGAAEITKEEWAAIGEKGSLGLYKGQLPSGYIKAREEE</sequence>
<organism evidence="1">
    <name type="scientific">marine sediment metagenome</name>
    <dbReference type="NCBI Taxonomy" id="412755"/>
    <lineage>
        <taxon>unclassified sequences</taxon>
        <taxon>metagenomes</taxon>
        <taxon>ecological metagenomes</taxon>
    </lineage>
</organism>
<dbReference type="EMBL" id="BARV01004118">
    <property type="protein sequence ID" value="GAI15596.1"/>
    <property type="molecule type" value="Genomic_DNA"/>
</dbReference>
<accession>X1MBY3</accession>
<protein>
    <submittedName>
        <fullName evidence="1">Uncharacterized protein</fullName>
    </submittedName>
</protein>
<proteinExistence type="predicted"/>
<gene>
    <name evidence="1" type="ORF">S06H3_09373</name>
</gene>
<dbReference type="AlphaFoldDB" id="X1MBY3"/>
<name>X1MBY3_9ZZZZ</name>
<comment type="caution">
    <text evidence="1">The sequence shown here is derived from an EMBL/GenBank/DDBJ whole genome shotgun (WGS) entry which is preliminary data.</text>
</comment>
<reference evidence="1" key="1">
    <citation type="journal article" date="2014" name="Front. Microbiol.">
        <title>High frequency of phylogenetically diverse reductive dehalogenase-homologous genes in deep subseafloor sedimentary metagenomes.</title>
        <authorList>
            <person name="Kawai M."/>
            <person name="Futagami T."/>
            <person name="Toyoda A."/>
            <person name="Takaki Y."/>
            <person name="Nishi S."/>
            <person name="Hori S."/>
            <person name="Arai W."/>
            <person name="Tsubouchi T."/>
            <person name="Morono Y."/>
            <person name="Uchiyama I."/>
            <person name="Ito T."/>
            <person name="Fujiyama A."/>
            <person name="Inagaki F."/>
            <person name="Takami H."/>
        </authorList>
    </citation>
    <scope>NUCLEOTIDE SEQUENCE</scope>
    <source>
        <strain evidence="1">Expedition CK06-06</strain>
    </source>
</reference>